<feature type="domain" description="Cardiolipin synthase N-terminal" evidence="7">
    <location>
        <begin position="13"/>
        <end position="56"/>
    </location>
</feature>
<feature type="non-terminal residue" evidence="8">
    <location>
        <position position="140"/>
    </location>
</feature>
<dbReference type="Proteomes" id="UP000018692">
    <property type="component" value="Unassembled WGS sequence"/>
</dbReference>
<keyword evidence="3 6" id="KW-0812">Transmembrane</keyword>
<dbReference type="GO" id="GO:0005886">
    <property type="term" value="C:plasma membrane"/>
    <property type="evidence" value="ECO:0007669"/>
    <property type="project" value="UniProtKB-SubCell"/>
</dbReference>
<reference evidence="8 9" key="1">
    <citation type="submission" date="2013-07" db="EMBL/GenBank/DDBJ databases">
        <title>Isolation of Lactococcus garvieae strain TRF1 from the fecal material of a timber rattlesnake.</title>
        <authorList>
            <person name="McLaughlin R.W."/>
            <person name="Cochran P.A."/>
            <person name="Dowd S.E."/>
        </authorList>
    </citation>
    <scope>NUCLEOTIDE SEQUENCE [LARGE SCALE GENOMIC DNA]</scope>
    <source>
        <strain evidence="8 9">TRF1</strain>
    </source>
</reference>
<keyword evidence="2" id="KW-1003">Cell membrane</keyword>
<feature type="transmembrane region" description="Helical" evidence="6">
    <location>
        <begin position="36"/>
        <end position="54"/>
    </location>
</feature>
<evidence type="ECO:0000256" key="6">
    <source>
        <dbReference type="SAM" id="Phobius"/>
    </source>
</evidence>
<dbReference type="Pfam" id="PF13396">
    <property type="entry name" value="PLDc_N"/>
    <property type="match status" value="1"/>
</dbReference>
<dbReference type="InterPro" id="IPR027379">
    <property type="entry name" value="CLS_N"/>
</dbReference>
<evidence type="ECO:0000256" key="1">
    <source>
        <dbReference type="ARBA" id="ARBA00004651"/>
    </source>
</evidence>
<comment type="caution">
    <text evidence="8">The sequence shown here is derived from an EMBL/GenBank/DDBJ whole genome shotgun (WGS) entry which is preliminary data.</text>
</comment>
<sequence>MGILAIVELSIFVLNFFLSLTIIFRERKSTSTTWAWIFVVNLLPVFGFILYILVGRGIAHYRIFKVQRAFRVGFEEQLKRTWRVYNEEGFIKKITKNHGITQLIHMLFVEEKAVISANTGVEIFTDGRAKFDALLDDIHN</sequence>
<proteinExistence type="predicted"/>
<dbReference type="AlphaFoldDB" id="V8AR00"/>
<evidence type="ECO:0000256" key="3">
    <source>
        <dbReference type="ARBA" id="ARBA00022692"/>
    </source>
</evidence>
<dbReference type="EMBL" id="AVFE01000008">
    <property type="protein sequence ID" value="ETD05258.1"/>
    <property type="molecule type" value="Genomic_DNA"/>
</dbReference>
<evidence type="ECO:0000256" key="5">
    <source>
        <dbReference type="ARBA" id="ARBA00023136"/>
    </source>
</evidence>
<comment type="subcellular location">
    <subcellularLocation>
        <location evidence="1">Cell membrane</location>
        <topology evidence="1">Multi-pass membrane protein</topology>
    </subcellularLocation>
</comment>
<keyword evidence="5 6" id="KW-0472">Membrane</keyword>
<protein>
    <recommendedName>
        <fullName evidence="7">Cardiolipin synthase N-terminal domain-containing protein</fullName>
    </recommendedName>
</protein>
<organism evidence="8 9">
    <name type="scientific">Lactococcus garvieae TRF1</name>
    <dbReference type="NCBI Taxonomy" id="1380772"/>
    <lineage>
        <taxon>Bacteria</taxon>
        <taxon>Bacillati</taxon>
        <taxon>Bacillota</taxon>
        <taxon>Bacilli</taxon>
        <taxon>Lactobacillales</taxon>
        <taxon>Streptococcaceae</taxon>
        <taxon>Lactococcus</taxon>
    </lineage>
</organism>
<keyword evidence="4 6" id="KW-1133">Transmembrane helix</keyword>
<accession>V8AR00</accession>
<evidence type="ECO:0000256" key="4">
    <source>
        <dbReference type="ARBA" id="ARBA00022989"/>
    </source>
</evidence>
<name>V8AR00_9LACT</name>
<feature type="transmembrane region" description="Helical" evidence="6">
    <location>
        <begin position="6"/>
        <end position="24"/>
    </location>
</feature>
<evidence type="ECO:0000256" key="2">
    <source>
        <dbReference type="ARBA" id="ARBA00022475"/>
    </source>
</evidence>
<gene>
    <name evidence="8" type="ORF">N568_0103270</name>
</gene>
<evidence type="ECO:0000259" key="7">
    <source>
        <dbReference type="Pfam" id="PF13396"/>
    </source>
</evidence>
<evidence type="ECO:0000313" key="9">
    <source>
        <dbReference type="Proteomes" id="UP000018692"/>
    </source>
</evidence>
<evidence type="ECO:0000313" key="8">
    <source>
        <dbReference type="EMBL" id="ETD05258.1"/>
    </source>
</evidence>